<proteinExistence type="predicted"/>
<dbReference type="WBParaSite" id="HNAJ_0000786601-mRNA-1">
    <property type="protein sequence ID" value="HNAJ_0000786601-mRNA-1"/>
    <property type="gene ID" value="HNAJ_0000786601"/>
</dbReference>
<evidence type="ECO:0000313" key="3">
    <source>
        <dbReference type="WBParaSite" id="HNAJ_0000786601-mRNA-1"/>
    </source>
</evidence>
<feature type="region of interest" description="Disordered" evidence="2">
    <location>
        <begin position="38"/>
        <end position="85"/>
    </location>
</feature>
<dbReference type="AlphaFoldDB" id="A0A0R3TKY4"/>
<sequence length="636" mass="71130">LRGRLVGDCDEEMNENYNDEFDQGRRSSRFYDEGVCNEQDTSARRRRRFSSGYDENLNADFNGGRNRSPRSYRRSGMNAQVNNGMNDVFNGAEGVDMKRRIGMKMAKGGNMTGPMKGNRERGMSTSAATNCLSGSLNALNEALGGIVSKLPLLKQGMGMNAAAGGGGGIMPVNGFNYGFGGNSIGNTRLSQGGFVGGQNLPMSTNFSGVGFGMRNNFGPTGSYDDKFGGYGGSLEEIRNAQGGYTSGEVQYPSQPNWPFGNNRSNSLPPGGYRGGVSSNLNIPGINDFDYEIQYIEPDMKEYNRKVREAEERAERKRQELIRQRDEEVARKRAEMEKRIEAEYERRKAEARHQREAEIRARMSQAQEDIKRKEQIITQAFTQKLKAIRELEAKRRIQYERALAEANQRSLPLKQQFALAQRQIQELELFKTQIQQQAKQLQVVSYMPAYKSDTSKEKILLAEFCHRMSAIKSQEKKILEDVVPLRVPSMQIPSPPPLMPTPPPMAPPMSFCPPSYGGMMFSSAVTPYQPQLQYSQPQPPNFCNPAIPIMPMTPVPMCIPTGCCMPCSSCCRPGGCCTMPCCKRTRKKCSDDRACNDTPSCEPVEKCEEVIPCEEKIECEETREKRSQSADSRLFSR</sequence>
<evidence type="ECO:0000256" key="1">
    <source>
        <dbReference type="SAM" id="Coils"/>
    </source>
</evidence>
<feature type="coiled-coil region" evidence="1">
    <location>
        <begin position="299"/>
        <end position="330"/>
    </location>
</feature>
<dbReference type="STRING" id="102285.A0A0R3TKY4"/>
<accession>A0A0R3TKY4</accession>
<evidence type="ECO:0000256" key="2">
    <source>
        <dbReference type="SAM" id="MobiDB-lite"/>
    </source>
</evidence>
<reference evidence="3" key="1">
    <citation type="submission" date="2017-02" db="UniProtKB">
        <authorList>
            <consortium name="WormBaseParasite"/>
        </authorList>
    </citation>
    <scope>IDENTIFICATION</scope>
</reference>
<protein>
    <submittedName>
        <fullName evidence="3">SAFB-like transcription modulator</fullName>
    </submittedName>
</protein>
<name>A0A0R3TKY4_RODNA</name>
<dbReference type="CDD" id="cd06503">
    <property type="entry name" value="ATP-synt_Fo_b"/>
    <property type="match status" value="1"/>
</dbReference>
<organism evidence="3">
    <name type="scientific">Rodentolepis nana</name>
    <name type="common">Dwarf tapeworm</name>
    <name type="synonym">Hymenolepis nana</name>
    <dbReference type="NCBI Taxonomy" id="102285"/>
    <lineage>
        <taxon>Eukaryota</taxon>
        <taxon>Metazoa</taxon>
        <taxon>Spiralia</taxon>
        <taxon>Lophotrochozoa</taxon>
        <taxon>Platyhelminthes</taxon>
        <taxon>Cestoda</taxon>
        <taxon>Eucestoda</taxon>
        <taxon>Cyclophyllidea</taxon>
        <taxon>Hymenolepididae</taxon>
        <taxon>Rodentolepis</taxon>
    </lineage>
</organism>
<keyword evidence="1" id="KW-0175">Coiled coil</keyword>